<evidence type="ECO:0000313" key="3">
    <source>
        <dbReference type="Proteomes" id="UP000315648"/>
    </source>
</evidence>
<dbReference type="InterPro" id="IPR013096">
    <property type="entry name" value="Cupin_2"/>
</dbReference>
<keyword evidence="3" id="KW-1185">Reference proteome</keyword>
<dbReference type="RefSeq" id="WP_144228594.1">
    <property type="nucleotide sequence ID" value="NZ_CBCRVV010000003.1"/>
</dbReference>
<organism evidence="2 3">
    <name type="scientific">Rariglobus hedericola</name>
    <dbReference type="NCBI Taxonomy" id="2597822"/>
    <lineage>
        <taxon>Bacteria</taxon>
        <taxon>Pseudomonadati</taxon>
        <taxon>Verrucomicrobiota</taxon>
        <taxon>Opitutia</taxon>
        <taxon>Opitutales</taxon>
        <taxon>Opitutaceae</taxon>
        <taxon>Rariglobus</taxon>
    </lineage>
</organism>
<accession>A0A556QNP1</accession>
<feature type="domain" description="Cupin type-2" evidence="1">
    <location>
        <begin position="34"/>
        <end position="98"/>
    </location>
</feature>
<dbReference type="AlphaFoldDB" id="A0A556QNP1"/>
<dbReference type="Gene3D" id="2.60.120.10">
    <property type="entry name" value="Jelly Rolls"/>
    <property type="match status" value="1"/>
</dbReference>
<dbReference type="OrthoDB" id="32140at74201"/>
<name>A0A556QNP1_9BACT</name>
<comment type="caution">
    <text evidence="2">The sequence shown here is derived from an EMBL/GenBank/DDBJ whole genome shotgun (WGS) entry which is preliminary data.</text>
</comment>
<sequence>MKTSDYTASSTETWLLSRKILSESGLEAGLTLIGPGVETPASDQPATQNLILFVCEGSLTATVGLSNFILRKDEALHIATGKTHSVRNHTTAPSKLLTLTLPRPRTPAPALVEFP</sequence>
<dbReference type="SUPFAM" id="SSF51182">
    <property type="entry name" value="RmlC-like cupins"/>
    <property type="match status" value="1"/>
</dbReference>
<dbReference type="InterPro" id="IPR014710">
    <property type="entry name" value="RmlC-like_jellyroll"/>
</dbReference>
<protein>
    <submittedName>
        <fullName evidence="2">Cupin domain-containing protein</fullName>
    </submittedName>
</protein>
<evidence type="ECO:0000313" key="2">
    <source>
        <dbReference type="EMBL" id="TSJ78253.1"/>
    </source>
</evidence>
<gene>
    <name evidence="2" type="ORF">FPL22_02805</name>
</gene>
<dbReference type="EMBL" id="VMBG01000001">
    <property type="protein sequence ID" value="TSJ78253.1"/>
    <property type="molecule type" value="Genomic_DNA"/>
</dbReference>
<proteinExistence type="predicted"/>
<dbReference type="Proteomes" id="UP000315648">
    <property type="component" value="Unassembled WGS sequence"/>
</dbReference>
<dbReference type="InterPro" id="IPR011051">
    <property type="entry name" value="RmlC_Cupin_sf"/>
</dbReference>
<dbReference type="Pfam" id="PF07883">
    <property type="entry name" value="Cupin_2"/>
    <property type="match status" value="1"/>
</dbReference>
<reference evidence="2 3" key="1">
    <citation type="submission" date="2019-07" db="EMBL/GenBank/DDBJ databases">
        <title>Description of 53C-WASEF.</title>
        <authorList>
            <person name="Pitt A."/>
            <person name="Hahn M.W."/>
        </authorList>
    </citation>
    <scope>NUCLEOTIDE SEQUENCE [LARGE SCALE GENOMIC DNA]</scope>
    <source>
        <strain evidence="2 3">53C-WASEF</strain>
    </source>
</reference>
<evidence type="ECO:0000259" key="1">
    <source>
        <dbReference type="Pfam" id="PF07883"/>
    </source>
</evidence>